<accession>A0A1S3NXU9</accession>
<keyword evidence="2" id="KW-1185">Reference proteome</keyword>
<reference evidence="3" key="1">
    <citation type="submission" date="2025-08" db="UniProtKB">
        <authorList>
            <consortium name="RefSeq"/>
        </authorList>
    </citation>
    <scope>IDENTIFICATION</scope>
</reference>
<gene>
    <name evidence="3" type="primary">LOC106582003</name>
</gene>
<keyword evidence="3" id="KW-0416">Keratin</keyword>
<dbReference type="RefSeq" id="XP_014020100.1">
    <property type="nucleotide sequence ID" value="XM_014164625.2"/>
</dbReference>
<name>A0A1S3NXU9_SALSA</name>
<dbReference type="OrthoDB" id="8907118at2759"/>
<dbReference type="AlphaFoldDB" id="A0A1S3NXU9"/>
<evidence type="ECO:0000313" key="2">
    <source>
        <dbReference type="Proteomes" id="UP001652741"/>
    </source>
</evidence>
<feature type="coiled-coil region" evidence="1">
    <location>
        <begin position="60"/>
        <end position="137"/>
    </location>
</feature>
<evidence type="ECO:0000313" key="3">
    <source>
        <dbReference type="RefSeq" id="XP_014020100.1"/>
    </source>
</evidence>
<protein>
    <submittedName>
        <fullName evidence="3">Trichoplein keratin filament-binding protein</fullName>
    </submittedName>
</protein>
<organism evidence="2 3">
    <name type="scientific">Salmo salar</name>
    <name type="common">Atlantic salmon</name>
    <dbReference type="NCBI Taxonomy" id="8030"/>
    <lineage>
        <taxon>Eukaryota</taxon>
        <taxon>Metazoa</taxon>
        <taxon>Chordata</taxon>
        <taxon>Craniata</taxon>
        <taxon>Vertebrata</taxon>
        <taxon>Euteleostomi</taxon>
        <taxon>Actinopterygii</taxon>
        <taxon>Neopterygii</taxon>
        <taxon>Teleostei</taxon>
        <taxon>Protacanthopterygii</taxon>
        <taxon>Salmoniformes</taxon>
        <taxon>Salmonidae</taxon>
        <taxon>Salmoninae</taxon>
        <taxon>Salmo</taxon>
    </lineage>
</organism>
<evidence type="ECO:0000256" key="1">
    <source>
        <dbReference type="SAM" id="Coils"/>
    </source>
</evidence>
<keyword evidence="1" id="KW-0175">Coiled coil</keyword>
<sequence length="329" mass="38603">MQRKSRRKKEQRAAQEAYLQGKVMDTKQPGQVSNVVWVKDAPLAKTAVRTEQAASDATPTAEKKSRFERLKERMEEERRAEHEHFMRKIQELEMSVKWEQNKYAVQEEALKEMTRGNERAEAEKAALQEIIQRLVKKQVRTEEAWEGKQEDWNKAKAMFSDQRSKLEKLWKREKSALIDEAESFQKIIKDLQCASKTTEAEIKMAETEKTALQEIIQRLVVKIVQTEKAWGNEQSDWAKDKARLSGQMQVMEIVWSLREDGWAKQMRHMEAEIAQKKILKEKEAQVHSNSACHIGIRGYLKNITKKWREKRERAKEDKYGLPALIRPNV</sequence>
<dbReference type="GeneID" id="106582003"/>
<proteinExistence type="predicted"/>
<dbReference type="Proteomes" id="UP001652741">
    <property type="component" value="Chromosome ssa21"/>
</dbReference>